<dbReference type="AlphaFoldDB" id="A0A914Q7F5"/>
<dbReference type="WBParaSite" id="PDA_v2.g27430.t1">
    <property type="protein sequence ID" value="PDA_v2.g27430.t1"/>
    <property type="gene ID" value="PDA_v2.g27430"/>
</dbReference>
<protein>
    <recommendedName>
        <fullName evidence="3">Lipid droplet-associated hydrolase</fullName>
        <ecNumber evidence="7">3.1.1.13</ecNumber>
    </recommendedName>
    <alternativeName>
        <fullName evidence="6">Lipid droplet-associated serine hydrolase</fullName>
    </alternativeName>
</protein>
<dbReference type="EC" id="3.1.1.13" evidence="7"/>
<evidence type="ECO:0000256" key="7">
    <source>
        <dbReference type="ARBA" id="ARBA00039150"/>
    </source>
</evidence>
<dbReference type="PANTHER" id="PTHR13390:SF0">
    <property type="entry name" value="LIPID DROPLET-ASSOCIATED HYDROLASE"/>
    <property type="match status" value="1"/>
</dbReference>
<sequence>MFFDKHSTFTKIPLSLLWLIPNSFKRFIVRLILRDSLIPECVIESTAETISSPVTQNIIHLANNEFQIVKNHDDTLFPNEYRDRIILYYGKNDGWVPESCVEEKIERLGKSCVMIDNNGSDHAFVNLNGDFMAKTVVSLFEPFLKTLL</sequence>
<dbReference type="GO" id="GO:0005811">
    <property type="term" value="C:lipid droplet"/>
    <property type="evidence" value="ECO:0007669"/>
    <property type="project" value="UniProtKB-SubCell"/>
</dbReference>
<keyword evidence="4" id="KW-0551">Lipid droplet</keyword>
<evidence type="ECO:0000313" key="9">
    <source>
        <dbReference type="Proteomes" id="UP000887578"/>
    </source>
</evidence>
<organism evidence="9 10">
    <name type="scientific">Panagrolaimus davidi</name>
    <dbReference type="NCBI Taxonomy" id="227884"/>
    <lineage>
        <taxon>Eukaryota</taxon>
        <taxon>Metazoa</taxon>
        <taxon>Ecdysozoa</taxon>
        <taxon>Nematoda</taxon>
        <taxon>Chromadorea</taxon>
        <taxon>Rhabditida</taxon>
        <taxon>Tylenchina</taxon>
        <taxon>Panagrolaimomorpha</taxon>
        <taxon>Panagrolaimoidea</taxon>
        <taxon>Panagrolaimidae</taxon>
        <taxon>Panagrolaimus</taxon>
    </lineage>
</organism>
<comment type="similarity">
    <text evidence="2">Belongs to the AB hydrolase superfamily. LDAH family.</text>
</comment>
<dbReference type="SUPFAM" id="SSF53474">
    <property type="entry name" value="alpha/beta-Hydrolases"/>
    <property type="match status" value="1"/>
</dbReference>
<dbReference type="Proteomes" id="UP000887578">
    <property type="component" value="Unplaced"/>
</dbReference>
<dbReference type="GO" id="GO:0004771">
    <property type="term" value="F:sterol ester esterase activity"/>
    <property type="evidence" value="ECO:0007669"/>
    <property type="project" value="UniProtKB-EC"/>
</dbReference>
<name>A0A914Q7F5_9BILA</name>
<keyword evidence="9" id="KW-1185">Reference proteome</keyword>
<accession>A0A914Q7F5</accession>
<dbReference type="Pfam" id="PF10230">
    <property type="entry name" value="LIDHydrolase"/>
    <property type="match status" value="1"/>
</dbReference>
<comment type="catalytic activity">
    <reaction evidence="8">
        <text>a cholesterol ester + H2O = cholesterol + a fatty acid + H(+)</text>
        <dbReference type="Rhea" id="RHEA:36403"/>
        <dbReference type="ChEBI" id="CHEBI:15377"/>
        <dbReference type="ChEBI" id="CHEBI:15378"/>
        <dbReference type="ChEBI" id="CHEBI:16113"/>
        <dbReference type="ChEBI" id="CHEBI:17002"/>
        <dbReference type="ChEBI" id="CHEBI:28868"/>
        <dbReference type="EC" id="3.1.1.13"/>
    </reaction>
    <physiologicalReaction direction="left-to-right" evidence="8">
        <dbReference type="Rhea" id="RHEA:36404"/>
    </physiologicalReaction>
</comment>
<evidence type="ECO:0000256" key="4">
    <source>
        <dbReference type="ARBA" id="ARBA00022677"/>
    </source>
</evidence>
<evidence type="ECO:0000256" key="6">
    <source>
        <dbReference type="ARBA" id="ARBA00031924"/>
    </source>
</evidence>
<evidence type="ECO:0000313" key="10">
    <source>
        <dbReference type="WBParaSite" id="PDA_v2.g27430.t1"/>
    </source>
</evidence>
<keyword evidence="5" id="KW-0378">Hydrolase</keyword>
<dbReference type="PANTHER" id="PTHR13390">
    <property type="entry name" value="LIPASE"/>
    <property type="match status" value="1"/>
</dbReference>
<evidence type="ECO:0000256" key="1">
    <source>
        <dbReference type="ARBA" id="ARBA00004502"/>
    </source>
</evidence>
<evidence type="ECO:0000256" key="8">
    <source>
        <dbReference type="ARBA" id="ARBA00049527"/>
    </source>
</evidence>
<evidence type="ECO:0000256" key="5">
    <source>
        <dbReference type="ARBA" id="ARBA00022801"/>
    </source>
</evidence>
<evidence type="ECO:0000256" key="3">
    <source>
        <dbReference type="ARBA" id="ARBA00019242"/>
    </source>
</evidence>
<comment type="subcellular location">
    <subcellularLocation>
        <location evidence="1">Lipid droplet</location>
    </subcellularLocation>
</comment>
<reference evidence="10" key="1">
    <citation type="submission" date="2022-11" db="UniProtKB">
        <authorList>
            <consortium name="WormBaseParasite"/>
        </authorList>
    </citation>
    <scope>IDENTIFICATION</scope>
</reference>
<dbReference type="InterPro" id="IPR019363">
    <property type="entry name" value="LDAH"/>
</dbReference>
<dbReference type="GO" id="GO:0019915">
    <property type="term" value="P:lipid storage"/>
    <property type="evidence" value="ECO:0007669"/>
    <property type="project" value="InterPro"/>
</dbReference>
<evidence type="ECO:0000256" key="2">
    <source>
        <dbReference type="ARBA" id="ARBA00008300"/>
    </source>
</evidence>
<proteinExistence type="inferred from homology"/>
<dbReference type="InterPro" id="IPR029058">
    <property type="entry name" value="AB_hydrolase_fold"/>
</dbReference>